<feature type="compositionally biased region" description="Polar residues" evidence="1">
    <location>
        <begin position="303"/>
        <end position="316"/>
    </location>
</feature>
<keyword evidence="3" id="KW-1185">Reference proteome</keyword>
<dbReference type="Proteomes" id="UP000326924">
    <property type="component" value="Unassembled WGS sequence"/>
</dbReference>
<dbReference type="AlphaFoldDB" id="A0A5J5F1T2"/>
<feature type="compositionally biased region" description="Basic and acidic residues" evidence="1">
    <location>
        <begin position="19"/>
        <end position="35"/>
    </location>
</feature>
<feature type="compositionally biased region" description="Basic and acidic residues" evidence="1">
    <location>
        <begin position="377"/>
        <end position="386"/>
    </location>
</feature>
<name>A0A5J5F1T2_9PEZI</name>
<evidence type="ECO:0000313" key="3">
    <source>
        <dbReference type="Proteomes" id="UP000326924"/>
    </source>
</evidence>
<evidence type="ECO:0000256" key="1">
    <source>
        <dbReference type="SAM" id="MobiDB-lite"/>
    </source>
</evidence>
<dbReference type="EMBL" id="VXIS01000050">
    <property type="protein sequence ID" value="KAA8910091.1"/>
    <property type="molecule type" value="Genomic_DNA"/>
</dbReference>
<organism evidence="2 3">
    <name type="scientific">Sphaerosporella brunnea</name>
    <dbReference type="NCBI Taxonomy" id="1250544"/>
    <lineage>
        <taxon>Eukaryota</taxon>
        <taxon>Fungi</taxon>
        <taxon>Dikarya</taxon>
        <taxon>Ascomycota</taxon>
        <taxon>Pezizomycotina</taxon>
        <taxon>Pezizomycetes</taxon>
        <taxon>Pezizales</taxon>
        <taxon>Pyronemataceae</taxon>
        <taxon>Sphaerosporella</taxon>
    </lineage>
</organism>
<feature type="region of interest" description="Disordered" evidence="1">
    <location>
        <begin position="97"/>
        <end position="328"/>
    </location>
</feature>
<feature type="region of interest" description="Disordered" evidence="1">
    <location>
        <begin position="364"/>
        <end position="386"/>
    </location>
</feature>
<comment type="caution">
    <text evidence="2">The sequence shown here is derived from an EMBL/GenBank/DDBJ whole genome shotgun (WGS) entry which is preliminary data.</text>
</comment>
<proteinExistence type="predicted"/>
<feature type="compositionally biased region" description="Low complexity" evidence="1">
    <location>
        <begin position="245"/>
        <end position="256"/>
    </location>
</feature>
<dbReference type="OrthoDB" id="5364430at2759"/>
<reference evidence="2 3" key="1">
    <citation type="submission" date="2019-09" db="EMBL/GenBank/DDBJ databases">
        <title>Draft genome of the ectomycorrhizal ascomycete Sphaerosporella brunnea.</title>
        <authorList>
            <consortium name="DOE Joint Genome Institute"/>
            <person name="Benucci G.M."/>
            <person name="Marozzi G."/>
            <person name="Antonielli L."/>
            <person name="Sanchez S."/>
            <person name="Marco P."/>
            <person name="Wang X."/>
            <person name="Falini L.B."/>
            <person name="Barry K."/>
            <person name="Haridas S."/>
            <person name="Lipzen A."/>
            <person name="Labutti K."/>
            <person name="Grigoriev I.V."/>
            <person name="Murat C."/>
            <person name="Martin F."/>
            <person name="Albertini E."/>
            <person name="Donnini D."/>
            <person name="Bonito G."/>
        </authorList>
    </citation>
    <scope>NUCLEOTIDE SEQUENCE [LARGE SCALE GENOMIC DNA]</scope>
    <source>
        <strain evidence="2 3">Sb_GMNB300</strain>
    </source>
</reference>
<feature type="compositionally biased region" description="Low complexity" evidence="1">
    <location>
        <begin position="118"/>
        <end position="127"/>
    </location>
</feature>
<feature type="region of interest" description="Disordered" evidence="1">
    <location>
        <begin position="1"/>
        <end position="84"/>
    </location>
</feature>
<protein>
    <submittedName>
        <fullName evidence="2">Uncharacterized protein</fullName>
    </submittedName>
</protein>
<feature type="compositionally biased region" description="Basic residues" evidence="1">
    <location>
        <begin position="212"/>
        <end position="221"/>
    </location>
</feature>
<gene>
    <name evidence="2" type="ORF">FN846DRAFT_939838</name>
</gene>
<evidence type="ECO:0000313" key="2">
    <source>
        <dbReference type="EMBL" id="KAA8910091.1"/>
    </source>
</evidence>
<sequence>MSHEPSLISQPAYHKQPRTFKDIALQRREERKKAAQELAPPETEDAGHLSVPSLSAPTPVAPLRVVKPQDPDVPTIHNPVPLRHLYSKASQDTLTSFEEPWIDVTDSEDDSTEENSKPPGASSSAPGLQFNHPSGEGMRPSMRSPSLMREMAPPRLSLRTTSSISQASVSKTESTKEQKPKRLPVTKEHFAPRMKLKRDDEWMEMARDRQPKQRKQPKIRSKTIVPGDGPNDTKPLGRSQVTAVSSTSHDTTESSSIVAKKVAVRPLKSQGEFQSYSSEIDEPQDRERDRRQRESDIRLLSSMRAQRSKVSFSGFPQNFPAEEQDGRRLGDQTTAIDGVDEANPIVASRVKAGLKGKIQKFEDDIARGKNKKRKASRDRPRTMIVG</sequence>
<accession>A0A5J5F1T2</accession>
<feature type="compositionally biased region" description="Polar residues" evidence="1">
    <location>
        <begin position="158"/>
        <end position="172"/>
    </location>
</feature>
<feature type="compositionally biased region" description="Basic and acidic residues" evidence="1">
    <location>
        <begin position="173"/>
        <end position="211"/>
    </location>
</feature>
<feature type="compositionally biased region" description="Basic and acidic residues" evidence="1">
    <location>
        <begin position="283"/>
        <end position="297"/>
    </location>
</feature>
<dbReference type="InParanoid" id="A0A5J5F1T2"/>